<reference evidence="2 3" key="1">
    <citation type="submission" date="2016-10" db="EMBL/GenBank/DDBJ databases">
        <authorList>
            <person name="de Groot N.N."/>
        </authorList>
    </citation>
    <scope>NUCLEOTIDE SEQUENCE [LARGE SCALE GENOMIC DNA]</scope>
    <source>
        <strain evidence="2 3">LMG 2247</strain>
    </source>
</reference>
<organism evidence="2 3">
    <name type="scientific">Paraburkholderia phenazinium</name>
    <dbReference type="NCBI Taxonomy" id="60549"/>
    <lineage>
        <taxon>Bacteria</taxon>
        <taxon>Pseudomonadati</taxon>
        <taxon>Pseudomonadota</taxon>
        <taxon>Betaproteobacteria</taxon>
        <taxon>Burkholderiales</taxon>
        <taxon>Burkholderiaceae</taxon>
        <taxon>Paraburkholderia</taxon>
    </lineage>
</organism>
<evidence type="ECO:0000313" key="3">
    <source>
        <dbReference type="Proteomes" id="UP000199706"/>
    </source>
</evidence>
<gene>
    <name evidence="2" type="ORF">SAMN05216466_10762</name>
</gene>
<evidence type="ECO:0000256" key="1">
    <source>
        <dbReference type="SAM" id="MobiDB-lite"/>
    </source>
</evidence>
<evidence type="ECO:0000313" key="2">
    <source>
        <dbReference type="EMBL" id="SDH08997.1"/>
    </source>
</evidence>
<sequence>MTISTYAVVENGAVTNVILWDGQSGWEPPAGTTAHPLPDGSPATIGYLFDGTSYTAPPATPKTPS</sequence>
<dbReference type="AlphaFoldDB" id="A0A1G7ZK89"/>
<dbReference type="Proteomes" id="UP000199706">
    <property type="component" value="Unassembled WGS sequence"/>
</dbReference>
<proteinExistence type="predicted"/>
<protein>
    <submittedName>
        <fullName evidence="2">Uncharacterized protein</fullName>
    </submittedName>
</protein>
<feature type="region of interest" description="Disordered" evidence="1">
    <location>
        <begin position="23"/>
        <end position="42"/>
    </location>
</feature>
<dbReference type="EMBL" id="FNCJ01000007">
    <property type="protein sequence ID" value="SDH08997.1"/>
    <property type="molecule type" value="Genomic_DNA"/>
</dbReference>
<name>A0A1G7ZK89_9BURK</name>
<accession>A0A1G7ZK89</accession>